<reference evidence="6" key="1">
    <citation type="submission" date="2024-06" db="EMBL/GenBank/DDBJ databases">
        <title>Streptomyces sp. strain HUAS MG91 genome sequences.</title>
        <authorList>
            <person name="Mo P."/>
        </authorList>
    </citation>
    <scope>NUCLEOTIDE SEQUENCE</scope>
    <source>
        <strain evidence="6">HUAS MG91</strain>
    </source>
</reference>
<evidence type="ECO:0000256" key="2">
    <source>
        <dbReference type="ARBA" id="ARBA00023125"/>
    </source>
</evidence>
<dbReference type="RefSeq" id="WP_353946400.1">
    <property type="nucleotide sequence ID" value="NZ_CP159534.1"/>
</dbReference>
<dbReference type="PANTHER" id="PTHR30055:SF238">
    <property type="entry name" value="MYCOFACTOCIN BIOSYNTHESIS TRANSCRIPTIONAL REGULATOR MFTR-RELATED"/>
    <property type="match status" value="1"/>
</dbReference>
<dbReference type="GO" id="GO:0000976">
    <property type="term" value="F:transcription cis-regulatory region binding"/>
    <property type="evidence" value="ECO:0007669"/>
    <property type="project" value="TreeGrafter"/>
</dbReference>
<dbReference type="Gene3D" id="1.10.357.10">
    <property type="entry name" value="Tetracycline Repressor, domain 2"/>
    <property type="match status" value="1"/>
</dbReference>
<evidence type="ECO:0000259" key="5">
    <source>
        <dbReference type="PROSITE" id="PS50977"/>
    </source>
</evidence>
<dbReference type="Pfam" id="PF17754">
    <property type="entry name" value="TetR_C_14"/>
    <property type="match status" value="1"/>
</dbReference>
<keyword evidence="2 4" id="KW-0238">DNA-binding</keyword>
<dbReference type="AlphaFoldDB" id="A0AAU8J3F0"/>
<protein>
    <submittedName>
        <fullName evidence="6">Helix-turn-helix domain-containing protein</fullName>
    </submittedName>
</protein>
<keyword evidence="3" id="KW-0804">Transcription</keyword>
<gene>
    <name evidence="6" type="ORF">ABII15_35585</name>
</gene>
<dbReference type="EMBL" id="CP159534">
    <property type="protein sequence ID" value="XCJ74964.1"/>
    <property type="molecule type" value="Genomic_DNA"/>
</dbReference>
<accession>A0AAU8J3F0</accession>
<feature type="DNA-binding region" description="H-T-H motif" evidence="4">
    <location>
        <begin position="20"/>
        <end position="39"/>
    </location>
</feature>
<name>A0AAU8J3F0_9ACTN</name>
<dbReference type="InterPro" id="IPR050109">
    <property type="entry name" value="HTH-type_TetR-like_transc_reg"/>
</dbReference>
<dbReference type="InterPro" id="IPR009057">
    <property type="entry name" value="Homeodomain-like_sf"/>
</dbReference>
<keyword evidence="1" id="KW-0805">Transcription regulation</keyword>
<dbReference type="InterPro" id="IPR001647">
    <property type="entry name" value="HTH_TetR"/>
</dbReference>
<dbReference type="PANTHER" id="PTHR30055">
    <property type="entry name" value="HTH-TYPE TRANSCRIPTIONAL REGULATOR RUTR"/>
    <property type="match status" value="1"/>
</dbReference>
<dbReference type="SUPFAM" id="SSF46689">
    <property type="entry name" value="Homeodomain-like"/>
    <property type="match status" value="1"/>
</dbReference>
<dbReference type="PROSITE" id="PS50977">
    <property type="entry name" value="HTH_TETR_2"/>
    <property type="match status" value="1"/>
</dbReference>
<dbReference type="KEGG" id="stac:ABII15_35585"/>
<dbReference type="PRINTS" id="PR00455">
    <property type="entry name" value="HTHTETR"/>
</dbReference>
<dbReference type="GO" id="GO:0003700">
    <property type="term" value="F:DNA-binding transcription factor activity"/>
    <property type="evidence" value="ECO:0007669"/>
    <property type="project" value="TreeGrafter"/>
</dbReference>
<dbReference type="Pfam" id="PF00440">
    <property type="entry name" value="TetR_N"/>
    <property type="match status" value="1"/>
</dbReference>
<dbReference type="InterPro" id="IPR041347">
    <property type="entry name" value="MftR_C"/>
</dbReference>
<evidence type="ECO:0000256" key="3">
    <source>
        <dbReference type="ARBA" id="ARBA00023163"/>
    </source>
</evidence>
<evidence type="ECO:0000256" key="1">
    <source>
        <dbReference type="ARBA" id="ARBA00023015"/>
    </source>
</evidence>
<sequence>MEIAYEAVRLFTEQGVQATSGEDIAKAAGISPRTLWRYFPSKEQCVRPLLTRELDRIARRLVELPADRQLVSAIEDDFPAGGEGPDAEGLAALRGLIRLTRSEPTILAVWLQVHHEAEAVFADVIAERLGLPRDSLEVRVRASMINGALRTASEDWALSQLSEGVAASSAHQDMARRAMRIAAEGLGC</sequence>
<evidence type="ECO:0000313" key="6">
    <source>
        <dbReference type="EMBL" id="XCJ74964.1"/>
    </source>
</evidence>
<evidence type="ECO:0000256" key="4">
    <source>
        <dbReference type="PROSITE-ProRule" id="PRU00335"/>
    </source>
</evidence>
<feature type="domain" description="HTH tetR-type" evidence="5">
    <location>
        <begin position="1"/>
        <end position="57"/>
    </location>
</feature>
<proteinExistence type="predicted"/>
<organism evidence="6">
    <name type="scientific">Streptomyces tabacisoli</name>
    <dbReference type="NCBI Taxonomy" id="3156398"/>
    <lineage>
        <taxon>Bacteria</taxon>
        <taxon>Bacillati</taxon>
        <taxon>Actinomycetota</taxon>
        <taxon>Actinomycetes</taxon>
        <taxon>Kitasatosporales</taxon>
        <taxon>Streptomycetaceae</taxon>
        <taxon>Streptomyces</taxon>
    </lineage>
</organism>